<keyword evidence="3" id="KW-1185">Reference proteome</keyword>
<evidence type="ECO:0000313" key="2">
    <source>
        <dbReference type="EMBL" id="MXQ50148.1"/>
    </source>
</evidence>
<dbReference type="EMBL" id="WUUK01000001">
    <property type="protein sequence ID" value="MXQ50148.1"/>
    <property type="molecule type" value="Genomic_DNA"/>
</dbReference>
<evidence type="ECO:0000313" key="3">
    <source>
        <dbReference type="Proteomes" id="UP000436284"/>
    </source>
</evidence>
<accession>A0A6N8TW49</accession>
<sequence length="122" mass="14053">MKWFRYSLPILMMLYPIVWFVIILNMTDDVPFIAAIIVMTAGIMISPDIKKRFSENMTLDALISRILFSTALIGLITHNLVTELTINQFIVIFLAVYFTSELMLYKFAPLRRSVVSMAESTH</sequence>
<name>A0A6N8TW49_9STAP</name>
<dbReference type="AlphaFoldDB" id="A0A6N8TW49"/>
<evidence type="ECO:0000256" key="1">
    <source>
        <dbReference type="SAM" id="Phobius"/>
    </source>
</evidence>
<feature type="transmembrane region" description="Helical" evidence="1">
    <location>
        <begin position="7"/>
        <end position="24"/>
    </location>
</feature>
<gene>
    <name evidence="2" type="ORF">GQ671_02380</name>
</gene>
<feature type="transmembrane region" description="Helical" evidence="1">
    <location>
        <begin position="30"/>
        <end position="49"/>
    </location>
</feature>
<keyword evidence="1" id="KW-0812">Transmembrane</keyword>
<dbReference type="Proteomes" id="UP000436284">
    <property type="component" value="Unassembled WGS sequence"/>
</dbReference>
<protein>
    <submittedName>
        <fullName evidence="2">Uncharacterized protein</fullName>
    </submittedName>
</protein>
<feature type="transmembrane region" description="Helical" evidence="1">
    <location>
        <begin position="86"/>
        <end position="105"/>
    </location>
</feature>
<keyword evidence="1" id="KW-0472">Membrane</keyword>
<feature type="transmembrane region" description="Helical" evidence="1">
    <location>
        <begin position="61"/>
        <end position="80"/>
    </location>
</feature>
<reference evidence="2 3" key="1">
    <citation type="submission" date="2019-12" db="EMBL/GenBank/DDBJ databases">
        <title>Salinicoccus cyprini sp. nov., isolated from gastro-intestinal tract of mirror carp, Cyprinus carpio var. specularis, collected from Gobind Sagar Reservoir, Himachal Pradesh, India.</title>
        <authorList>
            <person name="Talwar C."/>
            <person name="Singh A.K."/>
            <person name="Lal R."/>
            <person name="Negi R.K."/>
        </authorList>
    </citation>
    <scope>NUCLEOTIDE SEQUENCE [LARGE SCALE GENOMIC DNA]</scope>
    <source>
        <strain evidence="2 3">J-82</strain>
    </source>
</reference>
<dbReference type="RefSeq" id="WP_160652125.1">
    <property type="nucleotide sequence ID" value="NZ_JBHRWU010000001.1"/>
</dbReference>
<dbReference type="OrthoDB" id="9861382at2"/>
<keyword evidence="1" id="KW-1133">Transmembrane helix</keyword>
<comment type="caution">
    <text evidence="2">The sequence shown here is derived from an EMBL/GenBank/DDBJ whole genome shotgun (WGS) entry which is preliminary data.</text>
</comment>
<organism evidence="2 3">
    <name type="scientific">Salinicoccus hispanicus</name>
    <dbReference type="NCBI Taxonomy" id="157225"/>
    <lineage>
        <taxon>Bacteria</taxon>
        <taxon>Bacillati</taxon>
        <taxon>Bacillota</taxon>
        <taxon>Bacilli</taxon>
        <taxon>Bacillales</taxon>
        <taxon>Staphylococcaceae</taxon>
        <taxon>Salinicoccus</taxon>
    </lineage>
</organism>
<proteinExistence type="predicted"/>